<organism evidence="2 3">
    <name type="scientific">Candidatus Taenaricola geysiri</name>
    <dbReference type="NCBI Taxonomy" id="1974752"/>
    <lineage>
        <taxon>Bacteria</taxon>
        <taxon>Pseudomonadati</taxon>
        <taxon>Candidatus Omnitrophota</taxon>
        <taxon>Candidatus Taenaricola</taxon>
    </lineage>
</organism>
<dbReference type="GO" id="GO:0035438">
    <property type="term" value="F:cyclic-di-GMP binding"/>
    <property type="evidence" value="ECO:0007669"/>
    <property type="project" value="InterPro"/>
</dbReference>
<dbReference type="AlphaFoldDB" id="A0A2J0LEM5"/>
<dbReference type="EMBL" id="PFGP01000094">
    <property type="protein sequence ID" value="PIW66312.1"/>
    <property type="molecule type" value="Genomic_DNA"/>
</dbReference>
<evidence type="ECO:0000313" key="3">
    <source>
        <dbReference type="Proteomes" id="UP000231267"/>
    </source>
</evidence>
<dbReference type="Gene3D" id="2.40.10.220">
    <property type="entry name" value="predicted glycosyltransferase like domains"/>
    <property type="match status" value="1"/>
</dbReference>
<evidence type="ECO:0000259" key="1">
    <source>
        <dbReference type="Pfam" id="PF07238"/>
    </source>
</evidence>
<reference evidence="2 3" key="1">
    <citation type="submission" date="2017-09" db="EMBL/GenBank/DDBJ databases">
        <title>Depth-based differentiation of microbial function through sediment-hosted aquifers and enrichment of novel symbionts in the deep terrestrial subsurface.</title>
        <authorList>
            <person name="Probst A.J."/>
            <person name="Ladd B."/>
            <person name="Jarett J.K."/>
            <person name="Geller-Mcgrath D.E."/>
            <person name="Sieber C.M."/>
            <person name="Emerson J.B."/>
            <person name="Anantharaman K."/>
            <person name="Thomas B.C."/>
            <person name="Malmstrom R."/>
            <person name="Stieglmeier M."/>
            <person name="Klingl A."/>
            <person name="Woyke T."/>
            <person name="Ryan C.M."/>
            <person name="Banfield J.F."/>
        </authorList>
    </citation>
    <scope>NUCLEOTIDE SEQUENCE [LARGE SCALE GENOMIC DNA]</scope>
    <source>
        <strain evidence="2">CG12_big_fil_rev_8_21_14_0_65_43_15</strain>
    </source>
</reference>
<name>A0A2J0LEM5_9BACT</name>
<evidence type="ECO:0000313" key="2">
    <source>
        <dbReference type="EMBL" id="PIW66312.1"/>
    </source>
</evidence>
<sequence length="92" mass="10274">MLRRENNFVKGTKNISLGGLLFSAYEKMPVGTPLIFKLQIFVEDSSVKIIELKAKVVGVEDGILSYDTRVAITEISNPNRVLLKQFINYLGA</sequence>
<protein>
    <recommendedName>
        <fullName evidence="1">PilZ domain-containing protein</fullName>
    </recommendedName>
</protein>
<gene>
    <name evidence="2" type="ORF">COW11_03990</name>
</gene>
<dbReference type="SUPFAM" id="SSF141371">
    <property type="entry name" value="PilZ domain-like"/>
    <property type="match status" value="1"/>
</dbReference>
<dbReference type="Pfam" id="PF07238">
    <property type="entry name" value="PilZ"/>
    <property type="match status" value="1"/>
</dbReference>
<feature type="domain" description="PilZ" evidence="1">
    <location>
        <begin position="6"/>
        <end position="87"/>
    </location>
</feature>
<accession>A0A2J0LEM5</accession>
<dbReference type="Proteomes" id="UP000231267">
    <property type="component" value="Unassembled WGS sequence"/>
</dbReference>
<comment type="caution">
    <text evidence="2">The sequence shown here is derived from an EMBL/GenBank/DDBJ whole genome shotgun (WGS) entry which is preliminary data.</text>
</comment>
<dbReference type="InterPro" id="IPR009875">
    <property type="entry name" value="PilZ_domain"/>
</dbReference>
<proteinExistence type="predicted"/>